<dbReference type="InterPro" id="IPR001387">
    <property type="entry name" value="Cro/C1-type_HTH"/>
</dbReference>
<gene>
    <name evidence="2" type="ORF">LV89_01072</name>
</gene>
<dbReference type="EMBL" id="QGGO01000004">
    <property type="protein sequence ID" value="PWK28289.1"/>
    <property type="molecule type" value="Genomic_DNA"/>
</dbReference>
<proteinExistence type="predicted"/>
<evidence type="ECO:0000259" key="1">
    <source>
        <dbReference type="PROSITE" id="PS50943"/>
    </source>
</evidence>
<dbReference type="Gene3D" id="1.10.260.40">
    <property type="entry name" value="lambda repressor-like DNA-binding domains"/>
    <property type="match status" value="1"/>
</dbReference>
<dbReference type="InterPro" id="IPR010982">
    <property type="entry name" value="Lambda_DNA-bd_dom_sf"/>
</dbReference>
<reference evidence="2 3" key="1">
    <citation type="submission" date="2018-05" db="EMBL/GenBank/DDBJ databases">
        <title>Genomic Encyclopedia of Archaeal and Bacterial Type Strains, Phase II (KMG-II): from individual species to whole genera.</title>
        <authorList>
            <person name="Goeker M."/>
        </authorList>
    </citation>
    <scope>NUCLEOTIDE SEQUENCE [LARGE SCALE GENOMIC DNA]</scope>
    <source>
        <strain evidence="2 3">DSM 22214</strain>
    </source>
</reference>
<evidence type="ECO:0000313" key="2">
    <source>
        <dbReference type="EMBL" id="PWK28289.1"/>
    </source>
</evidence>
<organism evidence="2 3">
    <name type="scientific">Arcicella aurantiaca</name>
    <dbReference type="NCBI Taxonomy" id="591202"/>
    <lineage>
        <taxon>Bacteria</taxon>
        <taxon>Pseudomonadati</taxon>
        <taxon>Bacteroidota</taxon>
        <taxon>Cytophagia</taxon>
        <taxon>Cytophagales</taxon>
        <taxon>Flectobacillaceae</taxon>
        <taxon>Arcicella</taxon>
    </lineage>
</organism>
<dbReference type="RefSeq" id="WP_109741844.1">
    <property type="nucleotide sequence ID" value="NZ_QGGO01000004.1"/>
</dbReference>
<dbReference type="Proteomes" id="UP000245489">
    <property type="component" value="Unassembled WGS sequence"/>
</dbReference>
<dbReference type="SMART" id="SM00530">
    <property type="entry name" value="HTH_XRE"/>
    <property type="match status" value="1"/>
</dbReference>
<dbReference type="SUPFAM" id="SSF47413">
    <property type="entry name" value="lambda repressor-like DNA-binding domains"/>
    <property type="match status" value="1"/>
</dbReference>
<comment type="caution">
    <text evidence="2">The sequence shown here is derived from an EMBL/GenBank/DDBJ whole genome shotgun (WGS) entry which is preliminary data.</text>
</comment>
<dbReference type="Pfam" id="PF01381">
    <property type="entry name" value="HTH_3"/>
    <property type="match status" value="1"/>
</dbReference>
<evidence type="ECO:0000313" key="3">
    <source>
        <dbReference type="Proteomes" id="UP000245489"/>
    </source>
</evidence>
<name>A0A316EFU6_9BACT</name>
<sequence length="108" mass="12542">MEKSKNLEKFLGLVSDEKSGLLEKIQWRQANEAWRERSGKIALKILRKLRDNKSKDQFPSSQKELATLLKISPQQVNKIVKGSENLTIETICKIENVLNIHVFEYEMV</sequence>
<protein>
    <submittedName>
        <fullName evidence="2">Helix-turn-helix protein</fullName>
    </submittedName>
</protein>
<feature type="domain" description="HTH cro/C1-type" evidence="1">
    <location>
        <begin position="61"/>
        <end position="108"/>
    </location>
</feature>
<dbReference type="GO" id="GO:0003677">
    <property type="term" value="F:DNA binding"/>
    <property type="evidence" value="ECO:0007669"/>
    <property type="project" value="InterPro"/>
</dbReference>
<dbReference type="PROSITE" id="PS50943">
    <property type="entry name" value="HTH_CROC1"/>
    <property type="match status" value="1"/>
</dbReference>
<keyword evidence="3" id="KW-1185">Reference proteome</keyword>
<dbReference type="OrthoDB" id="680449at2"/>
<dbReference type="AlphaFoldDB" id="A0A316EFU6"/>
<dbReference type="CDD" id="cd00093">
    <property type="entry name" value="HTH_XRE"/>
    <property type="match status" value="1"/>
</dbReference>
<accession>A0A316EFU6</accession>